<dbReference type="InterPro" id="IPR024069">
    <property type="entry name" value="AF2212-like_dom_sf"/>
</dbReference>
<evidence type="ECO:0000313" key="1">
    <source>
        <dbReference type="EMBL" id="VFJ63866.1"/>
    </source>
</evidence>
<name>A0A450TAW6_9GAMM</name>
<dbReference type="Pfam" id="PF01954">
    <property type="entry name" value="AF2212-like"/>
    <property type="match status" value="1"/>
</dbReference>
<accession>A0A450TAW6</accession>
<dbReference type="SUPFAM" id="SSF141694">
    <property type="entry name" value="AF2212/PG0164-like"/>
    <property type="match status" value="1"/>
</dbReference>
<dbReference type="Gene3D" id="4.10.1150.10">
    <property type="entry name" value="AF2212/PG0164-like"/>
    <property type="match status" value="1"/>
</dbReference>
<reference evidence="1" key="1">
    <citation type="submission" date="2019-02" db="EMBL/GenBank/DDBJ databases">
        <authorList>
            <person name="Gruber-Vodicka R. H."/>
            <person name="Seah K. B. B."/>
        </authorList>
    </citation>
    <scope>NUCLEOTIDE SEQUENCE</scope>
    <source>
        <strain evidence="1">BECK_DK161</strain>
    </source>
</reference>
<protein>
    <recommendedName>
        <fullName evidence="2">DUF104 domain-containing protein</fullName>
    </recommendedName>
</protein>
<dbReference type="AlphaFoldDB" id="A0A450TAW6"/>
<dbReference type="EMBL" id="CAADEY010000112">
    <property type="protein sequence ID" value="VFJ63866.1"/>
    <property type="molecule type" value="Genomic_DNA"/>
</dbReference>
<sequence length="96" mass="10644">MQSITAIYEHGLLRPLEPLTLPENRKVRIQVLPESAANKHDPVIQSLVARGMVTLPSNSSNPPLLSETERQELAEALARSAKKPLSEIVIEDRGPW</sequence>
<organism evidence="1">
    <name type="scientific">Candidatus Kentrum sp. DK</name>
    <dbReference type="NCBI Taxonomy" id="2126562"/>
    <lineage>
        <taxon>Bacteria</taxon>
        <taxon>Pseudomonadati</taxon>
        <taxon>Pseudomonadota</taxon>
        <taxon>Gammaproteobacteria</taxon>
        <taxon>Candidatus Kentrum</taxon>
    </lineage>
</organism>
<dbReference type="InterPro" id="IPR008203">
    <property type="entry name" value="AF2212-like"/>
</dbReference>
<gene>
    <name evidence="1" type="ORF">BECKDK2373C_GA0170839_111211</name>
</gene>
<evidence type="ECO:0008006" key="2">
    <source>
        <dbReference type="Google" id="ProtNLM"/>
    </source>
</evidence>
<proteinExistence type="predicted"/>